<sequence>MKATLRGSATRPRDLLREVERRAVAIRKLLNTLGQGQGREMRGVVDDAVKLAESIEHIAHWGQSCPAADVVEVEFRVEVLISLLEVEVDHIFAS</sequence>
<organism evidence="1 2">
    <name type="scientific">Aeoliella mucimassa</name>
    <dbReference type="NCBI Taxonomy" id="2527972"/>
    <lineage>
        <taxon>Bacteria</taxon>
        <taxon>Pseudomonadati</taxon>
        <taxon>Planctomycetota</taxon>
        <taxon>Planctomycetia</taxon>
        <taxon>Pirellulales</taxon>
        <taxon>Lacipirellulaceae</taxon>
        <taxon>Aeoliella</taxon>
    </lineage>
</organism>
<dbReference type="RefSeq" id="WP_145251611.1">
    <property type="nucleotide sequence ID" value="NZ_CP036278.1"/>
</dbReference>
<dbReference type="AlphaFoldDB" id="A0A518AWA1"/>
<name>A0A518AWA1_9BACT</name>
<dbReference type="OrthoDB" id="9931553at2"/>
<protein>
    <submittedName>
        <fullName evidence="1">Uncharacterized protein</fullName>
    </submittedName>
</protein>
<gene>
    <name evidence="1" type="ORF">Pan181_52450</name>
</gene>
<accession>A0A518AWA1</accession>
<evidence type="ECO:0000313" key="1">
    <source>
        <dbReference type="EMBL" id="QDU59004.1"/>
    </source>
</evidence>
<dbReference type="Proteomes" id="UP000315750">
    <property type="component" value="Chromosome"/>
</dbReference>
<proteinExistence type="predicted"/>
<reference evidence="1 2" key="1">
    <citation type="submission" date="2019-02" db="EMBL/GenBank/DDBJ databases">
        <title>Deep-cultivation of Planctomycetes and their phenomic and genomic characterization uncovers novel biology.</title>
        <authorList>
            <person name="Wiegand S."/>
            <person name="Jogler M."/>
            <person name="Boedeker C."/>
            <person name="Pinto D."/>
            <person name="Vollmers J."/>
            <person name="Rivas-Marin E."/>
            <person name="Kohn T."/>
            <person name="Peeters S.H."/>
            <person name="Heuer A."/>
            <person name="Rast P."/>
            <person name="Oberbeckmann S."/>
            <person name="Bunk B."/>
            <person name="Jeske O."/>
            <person name="Meyerdierks A."/>
            <person name="Storesund J.E."/>
            <person name="Kallscheuer N."/>
            <person name="Luecker S."/>
            <person name="Lage O.M."/>
            <person name="Pohl T."/>
            <person name="Merkel B.J."/>
            <person name="Hornburger P."/>
            <person name="Mueller R.-W."/>
            <person name="Bruemmer F."/>
            <person name="Labrenz M."/>
            <person name="Spormann A.M."/>
            <person name="Op den Camp H."/>
            <person name="Overmann J."/>
            <person name="Amann R."/>
            <person name="Jetten M.S.M."/>
            <person name="Mascher T."/>
            <person name="Medema M.H."/>
            <person name="Devos D.P."/>
            <person name="Kaster A.-K."/>
            <person name="Ovreas L."/>
            <person name="Rohde M."/>
            <person name="Galperin M.Y."/>
            <person name="Jogler C."/>
        </authorList>
    </citation>
    <scope>NUCLEOTIDE SEQUENCE [LARGE SCALE GENOMIC DNA]</scope>
    <source>
        <strain evidence="1 2">Pan181</strain>
    </source>
</reference>
<dbReference type="EMBL" id="CP036278">
    <property type="protein sequence ID" value="QDU59004.1"/>
    <property type="molecule type" value="Genomic_DNA"/>
</dbReference>
<dbReference type="KEGG" id="amuc:Pan181_52450"/>
<keyword evidence="2" id="KW-1185">Reference proteome</keyword>
<evidence type="ECO:0000313" key="2">
    <source>
        <dbReference type="Proteomes" id="UP000315750"/>
    </source>
</evidence>